<dbReference type="Pfam" id="PF22974">
    <property type="entry name" value="DUF7029"/>
    <property type="match status" value="1"/>
</dbReference>
<feature type="chain" id="PRO_5040801609" description="DUF7029 domain-containing protein" evidence="1">
    <location>
        <begin position="19"/>
        <end position="466"/>
    </location>
</feature>
<evidence type="ECO:0000313" key="4">
    <source>
        <dbReference type="Proteomes" id="UP001140453"/>
    </source>
</evidence>
<dbReference type="EMBL" id="JAPEVB010000003">
    <property type="protein sequence ID" value="KAJ4392263.1"/>
    <property type="molecule type" value="Genomic_DNA"/>
</dbReference>
<dbReference type="InterPro" id="IPR054293">
    <property type="entry name" value="DUF7029"/>
</dbReference>
<protein>
    <recommendedName>
        <fullName evidence="2">DUF7029 domain-containing protein</fullName>
    </recommendedName>
</protein>
<keyword evidence="4" id="KW-1185">Reference proteome</keyword>
<feature type="domain" description="DUF7029" evidence="2">
    <location>
        <begin position="75"/>
        <end position="173"/>
    </location>
</feature>
<name>A0A9W8YV92_9PEZI</name>
<evidence type="ECO:0000259" key="2">
    <source>
        <dbReference type="Pfam" id="PF22974"/>
    </source>
</evidence>
<sequence>MASLFLTACLAFTSSVTAAPSLHFPRQTDDSTTSNATLAPVTVVSDDVTTFKPSSNVSLPYGSQQTDQSSVNVNLTTSSPSVLLESFSTVVSVDCASDSVSVVFDNADDLASAYNEWSSHSVLVFVTNHMGDCDTEFERGFFTADSYTTDESTLTLVASTQKSSINDVASEMTTIFSGMSISPSTASKVKRTIGDVTYSPDPINFSTELVLNETVLFSDDSFTATLDSGDLSLSVTVGGSLTYNVLKSELVELILYLETNTTSDLVIDFGIDFPSNETFSYTKALDYYVVDVPGVISFGPQISFVIGAELVADAAVDVVLDLSSTIYNGSFTLDYTGNLSASGSWSPTFDVSVEISEAAGVSVNPFVTSLFELDLSILGGVFNVSGGIAPNVSFPTTVALDADQEIGGGKNETVTITDKGSDACENGVELVSDFDFSLDAFVVGQWNDEYAYNVSLPILDQCLSWA</sequence>
<gene>
    <name evidence="3" type="ORF">N0V93_005888</name>
</gene>
<evidence type="ECO:0000313" key="3">
    <source>
        <dbReference type="EMBL" id="KAJ4392263.1"/>
    </source>
</evidence>
<dbReference type="AlphaFoldDB" id="A0A9W8YV92"/>
<dbReference type="Proteomes" id="UP001140453">
    <property type="component" value="Unassembled WGS sequence"/>
</dbReference>
<accession>A0A9W8YV92</accession>
<organism evidence="3 4">
    <name type="scientific">Gnomoniopsis smithogilvyi</name>
    <dbReference type="NCBI Taxonomy" id="1191159"/>
    <lineage>
        <taxon>Eukaryota</taxon>
        <taxon>Fungi</taxon>
        <taxon>Dikarya</taxon>
        <taxon>Ascomycota</taxon>
        <taxon>Pezizomycotina</taxon>
        <taxon>Sordariomycetes</taxon>
        <taxon>Sordariomycetidae</taxon>
        <taxon>Diaporthales</taxon>
        <taxon>Gnomoniaceae</taxon>
        <taxon>Gnomoniopsis</taxon>
    </lineage>
</organism>
<evidence type="ECO:0000256" key="1">
    <source>
        <dbReference type="SAM" id="SignalP"/>
    </source>
</evidence>
<reference evidence="3" key="1">
    <citation type="submission" date="2022-10" db="EMBL/GenBank/DDBJ databases">
        <title>Tapping the CABI collections for fungal endophytes: first genome assemblies for Collariella, Neodidymelliopsis, Ascochyta clinopodiicola, Didymella pomorum, Didymosphaeria variabile, Neocosmospora piperis and Neocucurbitaria cava.</title>
        <authorList>
            <person name="Hill R."/>
        </authorList>
    </citation>
    <scope>NUCLEOTIDE SEQUENCE</scope>
    <source>
        <strain evidence="3">IMI 355082</strain>
    </source>
</reference>
<comment type="caution">
    <text evidence="3">The sequence shown here is derived from an EMBL/GenBank/DDBJ whole genome shotgun (WGS) entry which is preliminary data.</text>
</comment>
<keyword evidence="1" id="KW-0732">Signal</keyword>
<dbReference type="OrthoDB" id="160645at2759"/>
<proteinExistence type="predicted"/>
<feature type="signal peptide" evidence="1">
    <location>
        <begin position="1"/>
        <end position="18"/>
    </location>
</feature>